<dbReference type="PATRIC" id="fig|121290.4.peg.3295"/>
<dbReference type="EMBL" id="LMTR01000003">
    <property type="protein sequence ID" value="KWT72972.1"/>
    <property type="molecule type" value="Genomic_DNA"/>
</dbReference>
<keyword evidence="2" id="KW-1185">Reference proteome</keyword>
<evidence type="ECO:0000313" key="2">
    <source>
        <dbReference type="Proteomes" id="UP000059074"/>
    </source>
</evidence>
<evidence type="ECO:0000313" key="1">
    <source>
        <dbReference type="EMBL" id="KWT72972.1"/>
    </source>
</evidence>
<accession>A0A120CYS3</accession>
<dbReference type="Proteomes" id="UP000059074">
    <property type="component" value="Unassembled WGS sequence"/>
</dbReference>
<organism evidence="1 2">
    <name type="scientific">Hyphomicrobium sulfonivorans</name>
    <dbReference type="NCBI Taxonomy" id="121290"/>
    <lineage>
        <taxon>Bacteria</taxon>
        <taxon>Pseudomonadati</taxon>
        <taxon>Pseudomonadota</taxon>
        <taxon>Alphaproteobacteria</taxon>
        <taxon>Hyphomicrobiales</taxon>
        <taxon>Hyphomicrobiaceae</taxon>
        <taxon>Hyphomicrobium</taxon>
    </lineage>
</organism>
<proteinExistence type="predicted"/>
<reference evidence="1 2" key="1">
    <citation type="submission" date="2015-10" db="EMBL/GenBank/DDBJ databases">
        <title>Transcriptomic analysis of a linuron degrading triple-species bacterial consortium.</title>
        <authorList>
            <person name="Albers P."/>
        </authorList>
    </citation>
    <scope>NUCLEOTIDE SEQUENCE [LARGE SCALE GENOMIC DNA]</scope>
    <source>
        <strain evidence="1 2">WDL6</strain>
    </source>
</reference>
<name>A0A120CYS3_HYPSL</name>
<protein>
    <submittedName>
        <fullName evidence="1">Uncharacterized protein</fullName>
    </submittedName>
</protein>
<gene>
    <name evidence="1" type="ORF">APY04_0022</name>
</gene>
<sequence>MFSFPAIDQISDELIQASRLQKAMIFEIAMARAEQKLDVRKLG</sequence>
<dbReference type="AlphaFoldDB" id="A0A120CYS3"/>
<comment type="caution">
    <text evidence="1">The sequence shown here is derived from an EMBL/GenBank/DDBJ whole genome shotgun (WGS) entry which is preliminary data.</text>
</comment>